<accession>A0ABT6SX62</accession>
<dbReference type="PANTHER" id="PTHR43383:SF2">
    <property type="entry name" value="AMIDOHYDROLASE 2 FAMILY PROTEIN"/>
    <property type="match status" value="1"/>
</dbReference>
<feature type="domain" description="Amidohydrolase-related" evidence="2">
    <location>
        <begin position="170"/>
        <end position="367"/>
    </location>
</feature>
<dbReference type="SUPFAM" id="SSF51556">
    <property type="entry name" value="Metallo-dependent hydrolases"/>
    <property type="match status" value="1"/>
</dbReference>
<organism evidence="3 4">
    <name type="scientific">Streptomyces luteolus</name>
    <dbReference type="NCBI Taxonomy" id="3043615"/>
    <lineage>
        <taxon>Bacteria</taxon>
        <taxon>Bacillati</taxon>
        <taxon>Actinomycetota</taxon>
        <taxon>Actinomycetes</taxon>
        <taxon>Kitasatosporales</taxon>
        <taxon>Streptomycetaceae</taxon>
        <taxon>Streptomyces</taxon>
    </lineage>
</organism>
<evidence type="ECO:0000256" key="1">
    <source>
        <dbReference type="SAM" id="MobiDB-lite"/>
    </source>
</evidence>
<dbReference type="InterPro" id="IPR032466">
    <property type="entry name" value="Metal_Hydrolase"/>
</dbReference>
<reference evidence="3 4" key="1">
    <citation type="submission" date="2023-05" db="EMBL/GenBank/DDBJ databases">
        <title>Draft genome sequence of Streptomyces sp. B-S-A12 isolated from a cave soil in Thailand.</title>
        <authorList>
            <person name="Chamroensaksri N."/>
            <person name="Muangham S."/>
        </authorList>
    </citation>
    <scope>NUCLEOTIDE SEQUENCE [LARGE SCALE GENOMIC DNA]</scope>
    <source>
        <strain evidence="3 4">B-S-A12</strain>
    </source>
</reference>
<dbReference type="PANTHER" id="PTHR43383">
    <property type="entry name" value="NODULIN 6"/>
    <property type="match status" value="1"/>
</dbReference>
<evidence type="ECO:0000259" key="2">
    <source>
        <dbReference type="Pfam" id="PF04909"/>
    </source>
</evidence>
<keyword evidence="4" id="KW-1185">Reference proteome</keyword>
<dbReference type="Gene3D" id="3.20.20.140">
    <property type="entry name" value="Metal-dependent hydrolases"/>
    <property type="match status" value="1"/>
</dbReference>
<proteinExistence type="predicted"/>
<dbReference type="Pfam" id="PF04909">
    <property type="entry name" value="Amidohydro_2"/>
    <property type="match status" value="1"/>
</dbReference>
<dbReference type="RefSeq" id="WP_282536063.1">
    <property type="nucleotide sequence ID" value="NZ_JASCIS010000015.1"/>
</dbReference>
<feature type="region of interest" description="Disordered" evidence="1">
    <location>
        <begin position="365"/>
        <end position="395"/>
    </location>
</feature>
<gene>
    <name evidence="3" type="ORF">QIT00_16680</name>
</gene>
<dbReference type="InterPro" id="IPR006680">
    <property type="entry name" value="Amidohydro-rel"/>
</dbReference>
<dbReference type="Proteomes" id="UP001237105">
    <property type="component" value="Unassembled WGS sequence"/>
</dbReference>
<evidence type="ECO:0000313" key="4">
    <source>
        <dbReference type="Proteomes" id="UP001237105"/>
    </source>
</evidence>
<comment type="caution">
    <text evidence="3">The sequence shown here is derived from an EMBL/GenBank/DDBJ whole genome shotgun (WGS) entry which is preliminary data.</text>
</comment>
<sequence length="395" mass="42312">MPDEPLPLVDHHCHGVLRSPADRPAFESLLTESDVPAPPGTTFFDTQLGFAVRRLCPPLLDLPAHCPPEEYLTRRRELGVREVGERLVRAAGIGEFLVDTGLPGDLTGPAELAALGGGTAREIVRLETLAERVADASEDAEGFLPALDDAIRTASATAAGFKSIAAYRYGLRLDPAEPGRDQALRAAAAWLDGRTPGTRLTDPTLHRLLIWSAARTGLPLQLHTGFGDPDLRLQDADPLLLSDLLHALRPTGCAVALLHGYPFHRAAGYLAHVHPHVYADVGLSLTYTGTRAAAVLAELLELTPFGKLLFSTDAYGLPELYVVGAHLFREALDTLTEGWVAAGAWSRADADRVARLIGTENAHRVYGPHGESAPREPVERSYGAARGPRTGKGSC</sequence>
<evidence type="ECO:0000313" key="3">
    <source>
        <dbReference type="EMBL" id="MDI3420176.1"/>
    </source>
</evidence>
<name>A0ABT6SX62_9ACTN</name>
<protein>
    <submittedName>
        <fullName evidence="3">Amidohydrolase family protein</fullName>
    </submittedName>
</protein>
<dbReference type="EMBL" id="JASCIS010000015">
    <property type="protein sequence ID" value="MDI3420176.1"/>
    <property type="molecule type" value="Genomic_DNA"/>
</dbReference>